<organism evidence="2 3">
    <name type="scientific">Sinosporangium siamense</name>
    <dbReference type="NCBI Taxonomy" id="1367973"/>
    <lineage>
        <taxon>Bacteria</taxon>
        <taxon>Bacillati</taxon>
        <taxon>Actinomycetota</taxon>
        <taxon>Actinomycetes</taxon>
        <taxon>Streptosporangiales</taxon>
        <taxon>Streptosporangiaceae</taxon>
        <taxon>Sinosporangium</taxon>
    </lineage>
</organism>
<protein>
    <recommendedName>
        <fullName evidence="1">DUF6879 domain-containing protein</fullName>
    </recommendedName>
</protein>
<dbReference type="InterPro" id="IPR049244">
    <property type="entry name" value="DUF6879"/>
</dbReference>
<proteinExistence type="predicted"/>
<gene>
    <name evidence="2" type="ORF">Ssi02_03500</name>
</gene>
<sequence length="188" mass="21751">MRNITREEFLDLFRRMRHGAFRLELRDHYNVPAERERWEAFQEADWARLDALNRVQRAAWMELMRSVAAAGRSVERVRVVTEPPTDYVRFELRSNSGNAEAGEDIRYLARDLAAGLDLPADDYWMFDSRQVAIMRFGGDDVLKAIGLVDDPDIVAHYVAGRHAVWSRAVPYEEYVRRWPVGAEHSSGA</sequence>
<evidence type="ECO:0000259" key="1">
    <source>
        <dbReference type="Pfam" id="PF21806"/>
    </source>
</evidence>
<comment type="caution">
    <text evidence="2">The sequence shown here is derived from an EMBL/GenBank/DDBJ whole genome shotgun (WGS) entry which is preliminary data.</text>
</comment>
<dbReference type="RefSeq" id="WP_204020289.1">
    <property type="nucleotide sequence ID" value="NZ_BOOW01000004.1"/>
</dbReference>
<evidence type="ECO:0000313" key="2">
    <source>
        <dbReference type="EMBL" id="GII90119.1"/>
    </source>
</evidence>
<dbReference type="AlphaFoldDB" id="A0A919RCV0"/>
<dbReference type="Pfam" id="PF21806">
    <property type="entry name" value="DUF6879"/>
    <property type="match status" value="1"/>
</dbReference>
<accession>A0A919RCV0</accession>
<dbReference type="EMBL" id="BOOW01000004">
    <property type="protein sequence ID" value="GII90119.1"/>
    <property type="molecule type" value="Genomic_DNA"/>
</dbReference>
<evidence type="ECO:0000313" key="3">
    <source>
        <dbReference type="Proteomes" id="UP000606172"/>
    </source>
</evidence>
<feature type="domain" description="DUF6879" evidence="1">
    <location>
        <begin position="7"/>
        <end position="175"/>
    </location>
</feature>
<reference evidence="2" key="1">
    <citation type="submission" date="2021-01" db="EMBL/GenBank/DDBJ databases">
        <title>Whole genome shotgun sequence of Sinosporangium siamense NBRC 109515.</title>
        <authorList>
            <person name="Komaki H."/>
            <person name="Tamura T."/>
        </authorList>
    </citation>
    <scope>NUCLEOTIDE SEQUENCE</scope>
    <source>
        <strain evidence="2">NBRC 109515</strain>
    </source>
</reference>
<dbReference type="Proteomes" id="UP000606172">
    <property type="component" value="Unassembled WGS sequence"/>
</dbReference>
<keyword evidence="3" id="KW-1185">Reference proteome</keyword>
<name>A0A919RCV0_9ACTN</name>